<dbReference type="Proteomes" id="UP000001055">
    <property type="component" value="Unassembled WGS sequence"/>
</dbReference>
<feature type="region of interest" description="Disordered" evidence="1">
    <location>
        <begin position="236"/>
        <end position="521"/>
    </location>
</feature>
<evidence type="ECO:0000259" key="2">
    <source>
        <dbReference type="Pfam" id="PF20994"/>
    </source>
</evidence>
<feature type="compositionally biased region" description="Low complexity" evidence="1">
    <location>
        <begin position="414"/>
        <end position="424"/>
    </location>
</feature>
<dbReference type="GO" id="GO:0003677">
    <property type="term" value="F:DNA binding"/>
    <property type="evidence" value="ECO:0007669"/>
    <property type="project" value="InterPro"/>
</dbReference>
<feature type="compositionally biased region" description="Acidic residues" evidence="1">
    <location>
        <begin position="473"/>
        <end position="492"/>
    </location>
</feature>
<feature type="compositionally biased region" description="Low complexity" evidence="1">
    <location>
        <begin position="22"/>
        <end position="46"/>
    </location>
</feature>
<feature type="compositionally biased region" description="Polar residues" evidence="1">
    <location>
        <begin position="84"/>
        <end position="100"/>
    </location>
</feature>
<proteinExistence type="predicted"/>
<feature type="domain" description="Inner kinetochore subunit AME1" evidence="2">
    <location>
        <begin position="538"/>
        <end position="725"/>
    </location>
</feature>
<feature type="compositionally biased region" description="Acidic residues" evidence="1">
    <location>
        <begin position="150"/>
        <end position="160"/>
    </location>
</feature>
<dbReference type="KEGG" id="pno:SNOG_00904"/>
<organism evidence="3 4">
    <name type="scientific">Phaeosphaeria nodorum (strain SN15 / ATCC MYA-4574 / FGSC 10173)</name>
    <name type="common">Glume blotch fungus</name>
    <name type="synonym">Parastagonospora nodorum</name>
    <dbReference type="NCBI Taxonomy" id="321614"/>
    <lineage>
        <taxon>Eukaryota</taxon>
        <taxon>Fungi</taxon>
        <taxon>Dikarya</taxon>
        <taxon>Ascomycota</taxon>
        <taxon>Pezizomycotina</taxon>
        <taxon>Dothideomycetes</taxon>
        <taxon>Pleosporomycetidae</taxon>
        <taxon>Pleosporales</taxon>
        <taxon>Pleosporineae</taxon>
        <taxon>Phaeosphaeriaceae</taxon>
        <taxon>Parastagonospora</taxon>
    </lineage>
</organism>
<feature type="compositionally biased region" description="Low complexity" evidence="1">
    <location>
        <begin position="344"/>
        <end position="357"/>
    </location>
</feature>
<dbReference type="InterPro" id="IPR048743">
    <property type="entry name" value="AME1"/>
</dbReference>
<feature type="region of interest" description="Disordered" evidence="1">
    <location>
        <begin position="199"/>
        <end position="219"/>
    </location>
</feature>
<feature type="compositionally biased region" description="Low complexity" evidence="1">
    <location>
        <begin position="280"/>
        <end position="291"/>
    </location>
</feature>
<feature type="region of interest" description="Disordered" evidence="1">
    <location>
        <begin position="82"/>
        <end position="161"/>
    </location>
</feature>
<name>Q0V510_PHANO</name>
<gene>
    <name evidence="3" type="ORF">SNOG_00904</name>
</gene>
<evidence type="ECO:0000313" key="3">
    <source>
        <dbReference type="EMBL" id="EAT92399.2"/>
    </source>
</evidence>
<dbReference type="GeneID" id="5967697"/>
<dbReference type="EMBL" id="CH445325">
    <property type="protein sequence ID" value="EAT92399.2"/>
    <property type="molecule type" value="Genomic_DNA"/>
</dbReference>
<reference evidence="4" key="1">
    <citation type="journal article" date="2007" name="Plant Cell">
        <title>Dothideomycete-plant interactions illuminated by genome sequencing and EST analysis of the wheat pathogen Stagonospora nodorum.</title>
        <authorList>
            <person name="Hane J.K."/>
            <person name="Lowe R.G."/>
            <person name="Solomon P.S."/>
            <person name="Tan K.C."/>
            <person name="Schoch C.L."/>
            <person name="Spatafora J.W."/>
            <person name="Crous P.W."/>
            <person name="Kodira C."/>
            <person name="Birren B.W."/>
            <person name="Galagan J.E."/>
            <person name="Torriani S.F."/>
            <person name="McDonald B.A."/>
            <person name="Oliver R.P."/>
        </authorList>
    </citation>
    <scope>NUCLEOTIDE SEQUENCE [LARGE SCALE GENOMIC DNA]</scope>
    <source>
        <strain evidence="4">SN15 / ATCC MYA-4574 / FGSC 10173</strain>
    </source>
</reference>
<dbReference type="InParanoid" id="Q0V510"/>
<dbReference type="SMART" id="SM00384">
    <property type="entry name" value="AT_hook"/>
    <property type="match status" value="2"/>
</dbReference>
<dbReference type="HOGENOM" id="CLU_028282_0_0_1"/>
<dbReference type="RefSeq" id="XP_001791571.1">
    <property type="nucleotide sequence ID" value="XM_001791519.1"/>
</dbReference>
<feature type="compositionally biased region" description="Acidic residues" evidence="1">
    <location>
        <begin position="439"/>
        <end position="450"/>
    </location>
</feature>
<sequence>MFRGSKLLPPHVLGDLARHNRGTTSTTRDDGTLIPPIATPPIAMAPVDRREHRQQRVRGAGASPSSVQASFGFNFGALGAKSAKQASLPPQLSSRRTPVRNTPRGANGSAQRHRSASAPRSSSKRAHTPKGQTVTPQVGKRKRGSTVVELSDDNGEEDELSPDREEVVRSIEKSRRVIGTVSPIHEEVDDAIDELSMLGDGGSTVRKSTVDAPAESNGTPMSALAQKRIFSGHTLKRTPIGDKIGSIVATSRQSITRRSKSKSTDPAPETPSVVPNGRPRLSVASRSSAALNTPSAPQAEDESEDELSPAQANGSTPRIVATEEQPETSAQDEGQMEVDELSSPAQPTPGQTTPAGQEAVRANEADLNDSIDQTATELPKRRGRPRKAILADEDESLSAPVPAKTTKRGRPAKAAKATAVATPVSRRLSKKDTIAGAQEDQDQDEELDELSPDKERVVESAKQSAKRRREVLDVSEGEESDAYEEPGSEEPEPIPRITKRQSPKGAQHVKPSTEKPPRKRHRFLGPKHAISVMRIKGSSVRGITVADTTRTILEENIDHRLNRMAEKLQTSTDSARRKELRGELNMSLSFKESLNEKLLDLQDANDVLSTNFKKMKLFRRDNAELRKDILAFQNNRQQIALEHDDVQARYDAEKAKADARNKLSEDMFSIEAAIQNGRKKARKEGRENEGPEVPLSMLLGMVGDNVGSSGGGLLGNVKFFNGALERAAGWLEGRA</sequence>
<dbReference type="eggNOG" id="ENOG502SGUR">
    <property type="taxonomic scope" value="Eukaryota"/>
</dbReference>
<dbReference type="Pfam" id="PF20994">
    <property type="entry name" value="CENPU"/>
    <property type="match status" value="1"/>
</dbReference>
<evidence type="ECO:0000313" key="4">
    <source>
        <dbReference type="Proteomes" id="UP000001055"/>
    </source>
</evidence>
<evidence type="ECO:0000256" key="1">
    <source>
        <dbReference type="SAM" id="MobiDB-lite"/>
    </source>
</evidence>
<dbReference type="AlphaFoldDB" id="Q0V510"/>
<dbReference type="VEuPathDB" id="FungiDB:JI435_009040"/>
<feature type="region of interest" description="Disordered" evidence="1">
    <location>
        <begin position="1"/>
        <end position="69"/>
    </location>
</feature>
<accession>Q0V510</accession>
<dbReference type="InterPro" id="IPR017956">
    <property type="entry name" value="AT_hook_DNA-bd_motif"/>
</dbReference>
<protein>
    <recommendedName>
        <fullName evidence="2">Inner kinetochore subunit AME1 domain-containing protein</fullName>
    </recommendedName>
</protein>